<reference evidence="3 4" key="1">
    <citation type="submission" date="2015-07" db="EMBL/GenBank/DDBJ databases">
        <title>Whole genome sequence of Herpetosiphon geysericola DSM 7119.</title>
        <authorList>
            <person name="Hemp J."/>
            <person name="Ward L.M."/>
            <person name="Pace L.A."/>
            <person name="Fischer W.W."/>
        </authorList>
    </citation>
    <scope>NUCLEOTIDE SEQUENCE [LARGE SCALE GENOMIC DNA]</scope>
    <source>
        <strain evidence="3 4">DSM 7119</strain>
    </source>
</reference>
<dbReference type="InterPro" id="IPR050300">
    <property type="entry name" value="GDXG_lipolytic_enzyme"/>
</dbReference>
<evidence type="ECO:0000313" key="4">
    <source>
        <dbReference type="Proteomes" id="UP000050277"/>
    </source>
</evidence>
<gene>
    <name evidence="3" type="ORF">SE18_07780</name>
</gene>
<dbReference type="Pfam" id="PF07859">
    <property type="entry name" value="Abhydrolase_3"/>
    <property type="match status" value="1"/>
</dbReference>
<proteinExistence type="predicted"/>
<comment type="caution">
    <text evidence="3">The sequence shown here is derived from an EMBL/GenBank/DDBJ whole genome shotgun (WGS) entry which is preliminary data.</text>
</comment>
<dbReference type="Proteomes" id="UP000050277">
    <property type="component" value="Unassembled WGS sequence"/>
</dbReference>
<dbReference type="GO" id="GO:0016787">
    <property type="term" value="F:hydrolase activity"/>
    <property type="evidence" value="ECO:0007669"/>
    <property type="project" value="UniProtKB-KW"/>
</dbReference>
<dbReference type="Gene3D" id="3.40.50.1820">
    <property type="entry name" value="alpha/beta hydrolase"/>
    <property type="match status" value="1"/>
</dbReference>
<dbReference type="EMBL" id="LGKP01000013">
    <property type="protein sequence ID" value="KPL90216.1"/>
    <property type="molecule type" value="Genomic_DNA"/>
</dbReference>
<organism evidence="3 4">
    <name type="scientific">Herpetosiphon geysericola</name>
    <dbReference type="NCBI Taxonomy" id="70996"/>
    <lineage>
        <taxon>Bacteria</taxon>
        <taxon>Bacillati</taxon>
        <taxon>Chloroflexota</taxon>
        <taxon>Chloroflexia</taxon>
        <taxon>Herpetosiphonales</taxon>
        <taxon>Herpetosiphonaceae</taxon>
        <taxon>Herpetosiphon</taxon>
    </lineage>
</organism>
<dbReference type="AlphaFoldDB" id="A0A0P6YAE4"/>
<dbReference type="SUPFAM" id="SSF53474">
    <property type="entry name" value="alpha/beta-Hydrolases"/>
    <property type="match status" value="1"/>
</dbReference>
<keyword evidence="4" id="KW-1185">Reference proteome</keyword>
<protein>
    <submittedName>
        <fullName evidence="3">Esterase</fullName>
    </submittedName>
</protein>
<evidence type="ECO:0000313" key="3">
    <source>
        <dbReference type="EMBL" id="KPL90216.1"/>
    </source>
</evidence>
<dbReference type="PANTHER" id="PTHR48081:SF8">
    <property type="entry name" value="ALPHA_BETA HYDROLASE FOLD-3 DOMAIN-CONTAINING PROTEIN-RELATED"/>
    <property type="match status" value="1"/>
</dbReference>
<dbReference type="InterPro" id="IPR013094">
    <property type="entry name" value="AB_hydrolase_3"/>
</dbReference>
<keyword evidence="1" id="KW-0378">Hydrolase</keyword>
<evidence type="ECO:0000259" key="2">
    <source>
        <dbReference type="Pfam" id="PF07859"/>
    </source>
</evidence>
<feature type="domain" description="Alpha/beta hydrolase fold-3" evidence="2">
    <location>
        <begin position="72"/>
        <end position="280"/>
    </location>
</feature>
<sequence length="306" mass="33719">MQLSRVDPELQPYVRRIPPLPLGSNWGRRFVRWLGKRLPSKQFAGVMIEQRNDLKPPLRIYRPAACHSSAALVWIHGGGLIIGNAAQDDQFCATTAQKLGIVVVSVDYRLAPEHPFPAPLDDCLAGWNWLQRHAATLGVDPTRVIIGGESAGGGLAASLAQRLFDAGQTQPMGQLLLCPMLDDRTTLDRGLTAIDHFVWNNHKNMLGWQAYLGHKPSIDVLPAYAAAARRADLAGLPATWIGVGDIDLFYEENRRYAERLQAAAVDVTFEVVVGGPHGFQNWAFSTAIAQRLLAKAHAWLQTLIER</sequence>
<evidence type="ECO:0000256" key="1">
    <source>
        <dbReference type="ARBA" id="ARBA00022801"/>
    </source>
</evidence>
<accession>A0A0P6YAE4</accession>
<name>A0A0P6YAE4_9CHLR</name>
<dbReference type="PANTHER" id="PTHR48081">
    <property type="entry name" value="AB HYDROLASE SUPERFAMILY PROTEIN C4A8.06C"/>
    <property type="match status" value="1"/>
</dbReference>
<dbReference type="InterPro" id="IPR029058">
    <property type="entry name" value="AB_hydrolase_fold"/>
</dbReference>
<dbReference type="STRING" id="70996.SE18_07780"/>
<dbReference type="RefSeq" id="WP_054533992.1">
    <property type="nucleotide sequence ID" value="NZ_LGKP01000013.1"/>
</dbReference>
<dbReference type="OrthoDB" id="9815425at2"/>